<dbReference type="InterPro" id="IPR002586">
    <property type="entry name" value="CobQ/CobB/MinD/ParA_Nub-bd_dom"/>
</dbReference>
<dbReference type="SUPFAM" id="SSF52172">
    <property type="entry name" value="CheY-like"/>
    <property type="match status" value="1"/>
</dbReference>
<dbReference type="InterPro" id="IPR001789">
    <property type="entry name" value="Sig_transdc_resp-reg_receiver"/>
</dbReference>
<sequence length="402" mass="41984">MKIAIVSPDKLRLDEIGQQLAAGAHALRPSVGGAADLLALAGRGQPDLMLVDGCADSAGLAAIAALTSRHPHIAVVLLCAICTPDFLINAMRAGVREVLPAPLAHADLEAALARIGAKLRGAQAHSEGKVLAFIACKGGSGATFLATSLACQLAQTRSVLLVDLNLQFGDALAFVHDGRPASTLADVARAIGRLDASFLAASTVKVTPNFSILAAPDDHAQAVEISPAHVDSVLALAVQHYDYVVLDIGRPVTTLGIKALDRAYRIYPVLQAGLTSIRNAKKMLAIFKSLDYGADKIELVVNRFERKGPIGVAEIERALGKFALHTVPNSYKQVTAAIDHGEPLTTGARANPVLYGLAGLADALVTRPQAAHTAQDGAPARLFGRLFGRLTGRHSGESHVLP</sequence>
<keyword evidence="3" id="KW-0597">Phosphoprotein</keyword>
<dbReference type="PROSITE" id="PS50110">
    <property type="entry name" value="RESPONSE_REGULATORY"/>
    <property type="match status" value="1"/>
</dbReference>
<evidence type="ECO:0000313" key="5">
    <source>
        <dbReference type="EMBL" id="QPI51934.1"/>
    </source>
</evidence>
<dbReference type="InterPro" id="IPR050625">
    <property type="entry name" value="ParA/MinD_ATPase"/>
</dbReference>
<evidence type="ECO:0000259" key="4">
    <source>
        <dbReference type="PROSITE" id="PS50110"/>
    </source>
</evidence>
<dbReference type="RefSeq" id="WP_206091451.1">
    <property type="nucleotide sequence ID" value="NZ_CP065053.1"/>
</dbReference>
<reference evidence="5 6" key="1">
    <citation type="submission" date="2020-11" db="EMBL/GenBank/DDBJ databases">
        <authorList>
            <person name="Sun Q."/>
        </authorList>
    </citation>
    <scope>NUCLEOTIDE SEQUENCE [LARGE SCALE GENOMIC DNA]</scope>
    <source>
        <strain evidence="5 6">P8398</strain>
    </source>
</reference>
<gene>
    <name evidence="5" type="ORF">IV454_10795</name>
</gene>
<keyword evidence="2" id="KW-0067">ATP-binding</keyword>
<dbReference type="Gene3D" id="3.40.50.300">
    <property type="entry name" value="P-loop containing nucleotide triphosphate hydrolases"/>
    <property type="match status" value="1"/>
</dbReference>
<dbReference type="InterPro" id="IPR011006">
    <property type="entry name" value="CheY-like_superfamily"/>
</dbReference>
<dbReference type="EMBL" id="CP065053">
    <property type="protein sequence ID" value="QPI51934.1"/>
    <property type="molecule type" value="Genomic_DNA"/>
</dbReference>
<accession>A0AA49AA00</accession>
<evidence type="ECO:0000256" key="1">
    <source>
        <dbReference type="ARBA" id="ARBA00022741"/>
    </source>
</evidence>
<dbReference type="SUPFAM" id="SSF52540">
    <property type="entry name" value="P-loop containing nucleoside triphosphate hydrolases"/>
    <property type="match status" value="1"/>
</dbReference>
<dbReference type="PANTHER" id="PTHR43384">
    <property type="entry name" value="SEPTUM SITE-DETERMINING PROTEIN MIND HOMOLOG, CHLOROPLASTIC-RELATED"/>
    <property type="match status" value="1"/>
</dbReference>
<dbReference type="Pfam" id="PF01656">
    <property type="entry name" value="CbiA"/>
    <property type="match status" value="1"/>
</dbReference>
<protein>
    <submittedName>
        <fullName evidence="5">AAA family ATPase</fullName>
    </submittedName>
</protein>
<evidence type="ECO:0000256" key="3">
    <source>
        <dbReference type="PROSITE-ProRule" id="PRU00169"/>
    </source>
</evidence>
<evidence type="ECO:0000313" key="6">
    <source>
        <dbReference type="Proteomes" id="UP000662888"/>
    </source>
</evidence>
<dbReference type="Gene3D" id="3.40.50.2300">
    <property type="match status" value="1"/>
</dbReference>
<feature type="domain" description="Response regulatory" evidence="4">
    <location>
        <begin position="2"/>
        <end position="116"/>
    </location>
</feature>
<dbReference type="PANTHER" id="PTHR43384:SF6">
    <property type="entry name" value="SEPTUM SITE-DETERMINING PROTEIN MIND HOMOLOG, CHLOROPLASTIC"/>
    <property type="match status" value="1"/>
</dbReference>
<evidence type="ECO:0000256" key="2">
    <source>
        <dbReference type="ARBA" id="ARBA00022840"/>
    </source>
</evidence>
<proteinExistence type="predicted"/>
<feature type="modified residue" description="4-aspartylphosphate" evidence="3">
    <location>
        <position position="52"/>
    </location>
</feature>
<keyword evidence="6" id="KW-1185">Reference proteome</keyword>
<name>A0AA49AA00_9BURK</name>
<keyword evidence="1" id="KW-0547">Nucleotide-binding</keyword>
<organism evidence="5 6">
    <name type="scientific">Massilia antarctica</name>
    <dbReference type="NCBI Taxonomy" id="2765360"/>
    <lineage>
        <taxon>Bacteria</taxon>
        <taxon>Pseudomonadati</taxon>
        <taxon>Pseudomonadota</taxon>
        <taxon>Betaproteobacteria</taxon>
        <taxon>Burkholderiales</taxon>
        <taxon>Oxalobacteraceae</taxon>
        <taxon>Telluria group</taxon>
        <taxon>Massilia</taxon>
    </lineage>
</organism>
<dbReference type="InterPro" id="IPR027417">
    <property type="entry name" value="P-loop_NTPase"/>
</dbReference>
<dbReference type="Proteomes" id="UP000662888">
    <property type="component" value="Chromosome"/>
</dbReference>